<evidence type="ECO:0000256" key="2">
    <source>
        <dbReference type="SAM" id="SignalP"/>
    </source>
</evidence>
<dbReference type="Proteomes" id="UP000199021">
    <property type="component" value="Unassembled WGS sequence"/>
</dbReference>
<feature type="domain" description="Organic solvent tolerance-like N-terminal" evidence="3">
    <location>
        <begin position="265"/>
        <end position="314"/>
    </location>
</feature>
<dbReference type="OrthoDB" id="9805931at2"/>
<sequence length="670" mass="75000">MQKLTAWYIIALLVLLGTCVRAQTTVPAQDSTVKEVVNIDKANELRMLNRGSTQLLVGEVELSQDSIFMYGDSVLLFESVQVNAYDNVIIQQGDSLAAFADELDYNAETRLADLIGKVVLQRGETELYTNRLAYNLATKLATYHTGGRIVNKGTELNSTHGYYYANEQLVYFRDSVVVIDDRFEMRADTLKYDLNADRVYFLGPTVIRTDTHRIYCESGYYDVQLDEAVFSQNAQYKSGERLAAADTIRYFGGQEVYILEGDAYVAEGEFQRATADRINYFRRQDRYRLEGNASVRDSSQTVTGDTINYDIKRETYAVAGGRPRVSAPPMIIVADRLNSDPETGFSKASGNVFWQDTSANISIEATEARYNEDTGYLNATGGPRGRPLLTALLDQDTMWMAADTLISVQSEVFDTTITERTVRIDSTFLGDSLIVTPIVEADTTITMDSIRYLSAYRDVRILKSDLQAVCDSLGFNTIDSVLTLYQDPVLWQDTSQLTGDTVQIFFKDEAPDKVRLIRNALVITTSDFIFFNQVKGKVIEAFFDSTALSRTEVNGNAEAIYYILDEAGAYVGVNKTACSAMVLHFKNQAVRKIRFLSQPSGKMQPMGDIPDHGAFRLEGFRWEEERKPKTLLDLFGPKRVPQKAPVSEEGSLPAGISPVIDYPLKTRGKE</sequence>
<evidence type="ECO:0000313" key="5">
    <source>
        <dbReference type="EMBL" id="SER07684.1"/>
    </source>
</evidence>
<dbReference type="GO" id="GO:0015920">
    <property type="term" value="P:lipopolysaccharide transport"/>
    <property type="evidence" value="ECO:0007669"/>
    <property type="project" value="TreeGrafter"/>
</dbReference>
<feature type="chain" id="PRO_5011634685" evidence="2">
    <location>
        <begin position="23"/>
        <end position="670"/>
    </location>
</feature>
<dbReference type="PANTHER" id="PTHR36504:SF1">
    <property type="entry name" value="LIPOPOLYSACCHARIDE EXPORT SYSTEM PROTEIN LPTA"/>
    <property type="match status" value="1"/>
</dbReference>
<evidence type="ECO:0000259" key="3">
    <source>
        <dbReference type="Pfam" id="PF03968"/>
    </source>
</evidence>
<dbReference type="GO" id="GO:0009279">
    <property type="term" value="C:cell outer membrane"/>
    <property type="evidence" value="ECO:0007669"/>
    <property type="project" value="TreeGrafter"/>
</dbReference>
<keyword evidence="6" id="KW-1185">Reference proteome</keyword>
<dbReference type="InterPro" id="IPR052037">
    <property type="entry name" value="LPS_export_LptA"/>
</dbReference>
<reference evidence="6" key="1">
    <citation type="submission" date="2016-10" db="EMBL/GenBank/DDBJ databases">
        <authorList>
            <person name="Varghese N."/>
            <person name="Submissions S."/>
        </authorList>
    </citation>
    <scope>NUCLEOTIDE SEQUENCE [LARGE SCALE GENOMIC DNA]</scope>
    <source>
        <strain evidence="6">DSM 24740</strain>
    </source>
</reference>
<evidence type="ECO:0000313" key="6">
    <source>
        <dbReference type="Proteomes" id="UP000199021"/>
    </source>
</evidence>
<dbReference type="Pfam" id="PF03968">
    <property type="entry name" value="LptD_N"/>
    <property type="match status" value="1"/>
</dbReference>
<proteinExistence type="predicted"/>
<accession>A0A1H9L8D6</accession>
<keyword evidence="1 2" id="KW-0732">Signal</keyword>
<dbReference type="InParanoid" id="A0A1H9L8D6"/>
<name>A0A1H9L8D6_9BACT</name>
<dbReference type="STRING" id="478744.SAMN05444359_12351"/>
<organism evidence="5 6">
    <name type="scientific">Neolewinella agarilytica</name>
    <dbReference type="NCBI Taxonomy" id="478744"/>
    <lineage>
        <taxon>Bacteria</taxon>
        <taxon>Pseudomonadati</taxon>
        <taxon>Bacteroidota</taxon>
        <taxon>Saprospiria</taxon>
        <taxon>Saprospirales</taxon>
        <taxon>Lewinellaceae</taxon>
        <taxon>Neolewinella</taxon>
    </lineage>
</organism>
<evidence type="ECO:0000256" key="1">
    <source>
        <dbReference type="ARBA" id="ARBA00022729"/>
    </source>
</evidence>
<dbReference type="PANTHER" id="PTHR36504">
    <property type="entry name" value="LIPOPOLYSACCHARIDE EXPORT SYSTEM PROTEIN LPTA"/>
    <property type="match status" value="1"/>
</dbReference>
<dbReference type="AlphaFoldDB" id="A0A1H9L8D6"/>
<dbReference type="GO" id="GO:0017089">
    <property type="term" value="F:glycolipid transfer activity"/>
    <property type="evidence" value="ECO:0007669"/>
    <property type="project" value="TreeGrafter"/>
</dbReference>
<feature type="domain" description="Organic solvent tolerance-like N-terminal" evidence="4">
    <location>
        <begin position="35"/>
        <end position="188"/>
    </location>
</feature>
<feature type="signal peptide" evidence="2">
    <location>
        <begin position="1"/>
        <end position="22"/>
    </location>
</feature>
<dbReference type="InterPro" id="IPR005653">
    <property type="entry name" value="OstA-like_N"/>
</dbReference>
<dbReference type="GO" id="GO:0030288">
    <property type="term" value="C:outer membrane-bounded periplasmic space"/>
    <property type="evidence" value="ECO:0007669"/>
    <property type="project" value="TreeGrafter"/>
</dbReference>
<dbReference type="Pfam" id="PF13100">
    <property type="entry name" value="OstA_2"/>
    <property type="match status" value="1"/>
</dbReference>
<evidence type="ECO:0000259" key="4">
    <source>
        <dbReference type="Pfam" id="PF13100"/>
    </source>
</evidence>
<protein>
    <submittedName>
        <fullName evidence="5">Lipopolysaccharide transport protein LptA</fullName>
    </submittedName>
</protein>
<dbReference type="RefSeq" id="WP_090171455.1">
    <property type="nucleotide sequence ID" value="NZ_FOFB01000023.1"/>
</dbReference>
<dbReference type="EMBL" id="FOFB01000023">
    <property type="protein sequence ID" value="SER07684.1"/>
    <property type="molecule type" value="Genomic_DNA"/>
</dbReference>
<gene>
    <name evidence="5" type="ORF">SAMN05444359_12351</name>
</gene>
<dbReference type="Gene3D" id="2.60.450.10">
    <property type="entry name" value="Lipopolysaccharide (LPS) transport protein A like domain"/>
    <property type="match status" value="4"/>
</dbReference>